<evidence type="ECO:0000313" key="3">
    <source>
        <dbReference type="Proteomes" id="UP000324897"/>
    </source>
</evidence>
<gene>
    <name evidence="2" type="ORF">EJB05_28336</name>
</gene>
<name>A0A5J9UQI1_9POAL</name>
<feature type="non-terminal residue" evidence="2">
    <location>
        <position position="1"/>
    </location>
</feature>
<feature type="compositionally biased region" description="Low complexity" evidence="1">
    <location>
        <begin position="22"/>
        <end position="43"/>
    </location>
</feature>
<sequence>MYATPRSAPPDFLEKKKEKRSALGSLAPPVAAAAVARSPSSSLDPRRRPRHSAHGDHIDRPLLLPLPRRRALRSAHPRSLLPAAVPDVMPPASRRLRGDSCSALAAPTWEQPAWWGNSPMDALAKRIHYSAAEVDSGVELDSGEERAPDRMLALRTRATRGSIRPVPASAISAVTRAIRTAAARNGGGKMFMGYHAQWRLAGA</sequence>
<dbReference type="AlphaFoldDB" id="A0A5J9UQI1"/>
<accession>A0A5J9UQI1</accession>
<dbReference type="Gramene" id="TVU25826">
    <property type="protein sequence ID" value="TVU25826"/>
    <property type="gene ID" value="EJB05_28336"/>
</dbReference>
<keyword evidence="3" id="KW-1185">Reference proteome</keyword>
<comment type="caution">
    <text evidence="2">The sequence shown here is derived from an EMBL/GenBank/DDBJ whole genome shotgun (WGS) entry which is preliminary data.</text>
</comment>
<feature type="region of interest" description="Disordered" evidence="1">
    <location>
        <begin position="1"/>
        <end position="62"/>
    </location>
</feature>
<dbReference type="Proteomes" id="UP000324897">
    <property type="component" value="Chromosome 2"/>
</dbReference>
<evidence type="ECO:0000313" key="2">
    <source>
        <dbReference type="EMBL" id="TVU25826.1"/>
    </source>
</evidence>
<reference evidence="2 3" key="1">
    <citation type="journal article" date="2019" name="Sci. Rep.">
        <title>A high-quality genome of Eragrostis curvula grass provides insights into Poaceae evolution and supports new strategies to enhance forage quality.</title>
        <authorList>
            <person name="Carballo J."/>
            <person name="Santos B.A.C.M."/>
            <person name="Zappacosta D."/>
            <person name="Garbus I."/>
            <person name="Selva J.P."/>
            <person name="Gallo C.A."/>
            <person name="Diaz A."/>
            <person name="Albertini E."/>
            <person name="Caccamo M."/>
            <person name="Echenique V."/>
        </authorList>
    </citation>
    <scope>NUCLEOTIDE SEQUENCE [LARGE SCALE GENOMIC DNA]</scope>
    <source>
        <strain evidence="3">cv. Victoria</strain>
        <tissue evidence="2">Leaf</tissue>
    </source>
</reference>
<dbReference type="EMBL" id="RWGY01000013">
    <property type="protein sequence ID" value="TVU25826.1"/>
    <property type="molecule type" value="Genomic_DNA"/>
</dbReference>
<proteinExistence type="predicted"/>
<evidence type="ECO:0000256" key="1">
    <source>
        <dbReference type="SAM" id="MobiDB-lite"/>
    </source>
</evidence>
<organism evidence="2 3">
    <name type="scientific">Eragrostis curvula</name>
    <name type="common">weeping love grass</name>
    <dbReference type="NCBI Taxonomy" id="38414"/>
    <lineage>
        <taxon>Eukaryota</taxon>
        <taxon>Viridiplantae</taxon>
        <taxon>Streptophyta</taxon>
        <taxon>Embryophyta</taxon>
        <taxon>Tracheophyta</taxon>
        <taxon>Spermatophyta</taxon>
        <taxon>Magnoliopsida</taxon>
        <taxon>Liliopsida</taxon>
        <taxon>Poales</taxon>
        <taxon>Poaceae</taxon>
        <taxon>PACMAD clade</taxon>
        <taxon>Chloridoideae</taxon>
        <taxon>Eragrostideae</taxon>
        <taxon>Eragrostidinae</taxon>
        <taxon>Eragrostis</taxon>
    </lineage>
</organism>
<protein>
    <submittedName>
        <fullName evidence="2">Uncharacterized protein</fullName>
    </submittedName>
</protein>